<feature type="compositionally biased region" description="Polar residues" evidence="1">
    <location>
        <begin position="12"/>
        <end position="21"/>
    </location>
</feature>
<keyword evidence="3" id="KW-1185">Reference proteome</keyword>
<feature type="compositionally biased region" description="Low complexity" evidence="1">
    <location>
        <begin position="32"/>
        <end position="48"/>
    </location>
</feature>
<feature type="region of interest" description="Disordered" evidence="1">
    <location>
        <begin position="1"/>
        <end position="116"/>
    </location>
</feature>
<feature type="compositionally biased region" description="Basic and acidic residues" evidence="1">
    <location>
        <begin position="78"/>
        <end position="101"/>
    </location>
</feature>
<evidence type="ECO:0000313" key="3">
    <source>
        <dbReference type="Proteomes" id="UP001470230"/>
    </source>
</evidence>
<proteinExistence type="predicted"/>
<evidence type="ECO:0000313" key="2">
    <source>
        <dbReference type="EMBL" id="KAK8852795.1"/>
    </source>
</evidence>
<evidence type="ECO:0000256" key="1">
    <source>
        <dbReference type="SAM" id="MobiDB-lite"/>
    </source>
</evidence>
<feature type="compositionally biased region" description="Polar residues" evidence="1">
    <location>
        <begin position="49"/>
        <end position="59"/>
    </location>
</feature>
<protein>
    <submittedName>
        <fullName evidence="2">Uncharacterized protein</fullName>
    </submittedName>
</protein>
<name>A0ABR2HUI3_9EUKA</name>
<comment type="caution">
    <text evidence="2">The sequence shown here is derived from an EMBL/GenBank/DDBJ whole genome shotgun (WGS) entry which is preliminary data.</text>
</comment>
<organism evidence="2 3">
    <name type="scientific">Tritrichomonas musculus</name>
    <dbReference type="NCBI Taxonomy" id="1915356"/>
    <lineage>
        <taxon>Eukaryota</taxon>
        <taxon>Metamonada</taxon>
        <taxon>Parabasalia</taxon>
        <taxon>Tritrichomonadida</taxon>
        <taxon>Tritrichomonadidae</taxon>
        <taxon>Tritrichomonas</taxon>
    </lineage>
</organism>
<feature type="compositionally biased region" description="Basic residues" evidence="1">
    <location>
        <begin position="65"/>
        <end position="77"/>
    </location>
</feature>
<dbReference type="EMBL" id="JAPFFF010000023">
    <property type="protein sequence ID" value="KAK8852795.1"/>
    <property type="molecule type" value="Genomic_DNA"/>
</dbReference>
<accession>A0ABR2HUI3</accession>
<dbReference type="Proteomes" id="UP001470230">
    <property type="component" value="Unassembled WGS sequence"/>
</dbReference>
<sequence>MNEKRTEPYNFKPQNLQNRQNFAPRKVEDKPNQNQNLDNQQNEQQGEQPHSNVQYNAFNFGTRKPNQKAKQQRPNRHKNSDIDEQFKPINDYRPKPPKPESEPNPQPREFNPDYVPKLQPTEIIPKEKITHISINPALIVQKKSE</sequence>
<gene>
    <name evidence="2" type="ORF">M9Y10_017785</name>
</gene>
<reference evidence="2 3" key="1">
    <citation type="submission" date="2024-04" db="EMBL/GenBank/DDBJ databases">
        <title>Tritrichomonas musculus Genome.</title>
        <authorList>
            <person name="Alves-Ferreira E."/>
            <person name="Grigg M."/>
            <person name="Lorenzi H."/>
            <person name="Galac M."/>
        </authorList>
    </citation>
    <scope>NUCLEOTIDE SEQUENCE [LARGE SCALE GENOMIC DNA]</scope>
    <source>
        <strain evidence="2 3">EAF2021</strain>
    </source>
</reference>